<dbReference type="Proteomes" id="UP000175893">
    <property type="component" value="Chromosome"/>
</dbReference>
<name>A0ABM6EK57_9GAMM</name>
<dbReference type="InterPro" id="IPR001173">
    <property type="entry name" value="Glyco_trans_2-like"/>
</dbReference>
<protein>
    <recommendedName>
        <fullName evidence="1">Glycosyltransferase 2-like domain-containing protein</fullName>
    </recommendedName>
</protein>
<proteinExistence type="predicted"/>
<evidence type="ECO:0000259" key="1">
    <source>
        <dbReference type="Pfam" id="PF00535"/>
    </source>
</evidence>
<dbReference type="RefSeq" id="WP_070245071.1">
    <property type="nucleotide sequence ID" value="NZ_CP016043.1"/>
</dbReference>
<evidence type="ECO:0000313" key="2">
    <source>
        <dbReference type="EMBL" id="AOV97389.1"/>
    </source>
</evidence>
<feature type="domain" description="Glycosyltransferase 2-like" evidence="1">
    <location>
        <begin position="43"/>
        <end position="116"/>
    </location>
</feature>
<dbReference type="EMBL" id="CP016043">
    <property type="protein sequence ID" value="AOV97389.1"/>
    <property type="molecule type" value="Genomic_DNA"/>
</dbReference>
<organism evidence="2 3">
    <name type="scientific">Edwardsiella hoshinae</name>
    <dbReference type="NCBI Taxonomy" id="93378"/>
    <lineage>
        <taxon>Bacteria</taxon>
        <taxon>Pseudomonadati</taxon>
        <taxon>Pseudomonadota</taxon>
        <taxon>Gammaproteobacteria</taxon>
        <taxon>Enterobacterales</taxon>
        <taxon>Hafniaceae</taxon>
        <taxon>Edwardsiella</taxon>
    </lineage>
</organism>
<gene>
    <name evidence="2" type="ORF">A9798_10770</name>
</gene>
<dbReference type="InterPro" id="IPR029044">
    <property type="entry name" value="Nucleotide-diphossugar_trans"/>
</dbReference>
<evidence type="ECO:0000313" key="3">
    <source>
        <dbReference type="Proteomes" id="UP000175893"/>
    </source>
</evidence>
<dbReference type="Gene3D" id="3.90.550.10">
    <property type="entry name" value="Spore Coat Polysaccharide Biosynthesis Protein SpsA, Chain A"/>
    <property type="match status" value="1"/>
</dbReference>
<dbReference type="Pfam" id="PF00535">
    <property type="entry name" value="Glycos_transf_2"/>
    <property type="match status" value="1"/>
</dbReference>
<accession>A0ABM6EK57</accession>
<sequence length="262" mass="29920">MSNIEILMATMNRNSISDIDWKYKNTKLPVLLINQSHFTSESQIDNVRMISCLERGSSNSRNKALEYSSGEICLIADDDVAYVDDLENIISDAFKKNPSADIITFQIKTPDGSKFNDGYLCKKKWHSWRTILKCASIEIAFRRNSIMSNNLKFDTRFGLGSKYKVHDEIIFLKDALDLGLKILYIPIPIVIHPKESSGTDFTPELIVSKGAAFIRLFGIKGFLFDVFFAIKKHQVYMSQCNFLVFLKKIISGSLKFLKEDMK</sequence>
<keyword evidence="3" id="KW-1185">Reference proteome</keyword>
<dbReference type="SUPFAM" id="SSF53448">
    <property type="entry name" value="Nucleotide-diphospho-sugar transferases"/>
    <property type="match status" value="1"/>
</dbReference>
<reference evidence="2 3" key="1">
    <citation type="submission" date="2016-06" db="EMBL/GenBank/DDBJ databases">
        <title>Complete genome sequence of Edwardsiella hoshinae ATCC 35051.</title>
        <authorList>
            <person name="Reichley S.R."/>
            <person name="Waldbieser G.C."/>
            <person name="Lawrence M.L."/>
            <person name="Griffin M.J."/>
        </authorList>
    </citation>
    <scope>NUCLEOTIDE SEQUENCE [LARGE SCALE GENOMIC DNA]</scope>
    <source>
        <strain evidence="2 3">ATCC 35051</strain>
    </source>
</reference>